<sequence>MQVYSNLTCSYPIPTIMPVLSILPADVLLHVISFLDHSGDVYSLSLLSPSLFTLIHGNDLVNKTKYRCIRITCTPDLKHAYSILLDILRDRNLASYVRHIEMDIPVRSPLNYKPREYDRPVDPGDMQRLRVAATRAGFIGPEQERLLNMAMQEIDYAKDWQYLTYYNTQEDAYHGKSPFIAQALAVLLIASSPNLTSLAISPPFWEYTSPRFDDPSDNHHSAAKIEKYPLAKFLQRASLGHFIKNGETKISYLANLKYFQILTTEASSFHIARSRACAPQDLCLCIELVRTLPSIESLRMQAIQGFGTATSAALEGLLLPSSTNISRLDLRGCDFKSDLLCKVIHAMKCLKELKYSVVHGGCYAGFAEFFDRYSLIKAVLRHRATLEVLDLEFDDHLSQFVAAGGSEVREDAEDESVLKEFESLRSLSLGVSCLWYLATRMGELGDIVLVDHLPLQLKYLRIRGYEKGHTKALDNMLVGMESARDKHPALWTVQGINEYIPVGK</sequence>
<dbReference type="InterPro" id="IPR036047">
    <property type="entry name" value="F-box-like_dom_sf"/>
</dbReference>
<dbReference type="Proteomes" id="UP000661280">
    <property type="component" value="Chromosome 3"/>
</dbReference>
<dbReference type="KEGG" id="aluc:AKAW2_31418S"/>
<proteinExistence type="predicted"/>
<dbReference type="GeneID" id="64959424"/>
<dbReference type="SUPFAM" id="SSF81383">
    <property type="entry name" value="F-box domain"/>
    <property type="match status" value="1"/>
</dbReference>
<evidence type="ECO:0000313" key="1">
    <source>
        <dbReference type="EMBL" id="BCR98099.1"/>
    </source>
</evidence>
<reference evidence="1" key="2">
    <citation type="submission" date="2021-02" db="EMBL/GenBank/DDBJ databases">
        <title>Aspergillus luchuensis mut. kawachii IFO 4304 genome sequence.</title>
        <authorList>
            <person name="Mori K."/>
            <person name="Kadooka C."/>
            <person name="Goto M."/>
            <person name="Futagami T."/>
        </authorList>
    </citation>
    <scope>NUCLEOTIDE SEQUENCE</scope>
    <source>
        <strain evidence="1">IFO 4308</strain>
    </source>
</reference>
<organism evidence="1 2">
    <name type="scientific">Aspergillus kawachii</name>
    <name type="common">White koji mold</name>
    <name type="synonym">Aspergillus awamori var. kawachi</name>
    <dbReference type="NCBI Taxonomy" id="1069201"/>
    <lineage>
        <taxon>Eukaryota</taxon>
        <taxon>Fungi</taxon>
        <taxon>Dikarya</taxon>
        <taxon>Ascomycota</taxon>
        <taxon>Pezizomycotina</taxon>
        <taxon>Eurotiomycetes</taxon>
        <taxon>Eurotiomycetidae</taxon>
        <taxon>Eurotiales</taxon>
        <taxon>Aspergillaceae</taxon>
        <taxon>Aspergillus</taxon>
        <taxon>Aspergillus subgen. Circumdati</taxon>
    </lineage>
</organism>
<evidence type="ECO:0000313" key="2">
    <source>
        <dbReference type="Proteomes" id="UP000661280"/>
    </source>
</evidence>
<dbReference type="EMBL" id="AP024427">
    <property type="protein sequence ID" value="BCR98099.1"/>
    <property type="molecule type" value="Genomic_DNA"/>
</dbReference>
<dbReference type="InterPro" id="IPR032675">
    <property type="entry name" value="LRR_dom_sf"/>
</dbReference>
<evidence type="ECO:0008006" key="3">
    <source>
        <dbReference type="Google" id="ProtNLM"/>
    </source>
</evidence>
<dbReference type="AlphaFoldDB" id="A0A7R7W853"/>
<dbReference type="OrthoDB" id="3437411at2759"/>
<gene>
    <name evidence="1" type="ORF">AKAW2_31418S</name>
</gene>
<dbReference type="SUPFAM" id="SSF52047">
    <property type="entry name" value="RNI-like"/>
    <property type="match status" value="1"/>
</dbReference>
<keyword evidence="2" id="KW-1185">Reference proteome</keyword>
<dbReference type="Gene3D" id="3.80.10.10">
    <property type="entry name" value="Ribonuclease Inhibitor"/>
    <property type="match status" value="1"/>
</dbReference>
<reference evidence="1" key="1">
    <citation type="submission" date="2021-01" db="EMBL/GenBank/DDBJ databases">
        <authorList>
            <consortium name="Aspergillus luchuensis mut. kawachii IFO 4304 genome sequencing consortium"/>
            <person name="Kazuki M."/>
            <person name="Futagami T."/>
        </authorList>
    </citation>
    <scope>NUCLEOTIDE SEQUENCE</scope>
    <source>
        <strain evidence="1">IFO 4308</strain>
    </source>
</reference>
<dbReference type="RefSeq" id="XP_041541865.1">
    <property type="nucleotide sequence ID" value="XM_041688041.1"/>
</dbReference>
<name>A0A7R7W853_ASPKA</name>
<accession>A0A7R7W853</accession>
<protein>
    <recommendedName>
        <fullName evidence="3">F-box domain-containing protein</fullName>
    </recommendedName>
</protein>